<dbReference type="PANTHER" id="PTHR34308">
    <property type="entry name" value="COBALAMIN BIOSYNTHESIS PROTEIN CBIB"/>
    <property type="match status" value="1"/>
</dbReference>
<evidence type="ECO:0000256" key="4">
    <source>
        <dbReference type="ARBA" id="ARBA00006263"/>
    </source>
</evidence>
<keyword evidence="6 11" id="KW-1003">Cell membrane</keyword>
<evidence type="ECO:0000256" key="1">
    <source>
        <dbReference type="ARBA" id="ARBA00003384"/>
    </source>
</evidence>
<comment type="function">
    <text evidence="1 11">Converts cobyric acid to cobinamide by the addition of aminopropanol on the F carboxylic group.</text>
</comment>
<keyword evidence="13" id="KW-1185">Reference proteome</keyword>
<dbReference type="OrthoDB" id="46105at2157"/>
<dbReference type="NCBIfam" id="TIGR00380">
    <property type="entry name" value="cobal_cbiB"/>
    <property type="match status" value="1"/>
</dbReference>
<evidence type="ECO:0000256" key="11">
    <source>
        <dbReference type="HAMAP-Rule" id="MF_00024"/>
    </source>
</evidence>
<name>F8D8B2_HALXS</name>
<keyword evidence="9 11" id="KW-1133">Transmembrane helix</keyword>
<dbReference type="AlphaFoldDB" id="F8D8B2"/>
<dbReference type="Pfam" id="PF03186">
    <property type="entry name" value="CobD_Cbib"/>
    <property type="match status" value="1"/>
</dbReference>
<comment type="caution">
    <text evidence="11">Lacks conserved residue(s) required for the propagation of feature annotation.</text>
</comment>
<accession>F8D8B2</accession>
<feature type="transmembrane region" description="Helical" evidence="11">
    <location>
        <begin position="56"/>
        <end position="77"/>
    </location>
</feature>
<dbReference type="GeneID" id="10797198"/>
<comment type="pathway">
    <text evidence="3 11">Cofactor biosynthesis; adenosylcobalamin biosynthesis.</text>
</comment>
<proteinExistence type="inferred from homology"/>
<dbReference type="HOGENOM" id="CLU_054212_0_2_2"/>
<evidence type="ECO:0000256" key="5">
    <source>
        <dbReference type="ARBA" id="ARBA00016185"/>
    </source>
</evidence>
<dbReference type="RefSeq" id="WP_013879753.1">
    <property type="nucleotide sequence ID" value="NC_015666.1"/>
</dbReference>
<dbReference type="GO" id="GO:0009236">
    <property type="term" value="P:cobalamin biosynthetic process"/>
    <property type="evidence" value="ECO:0007669"/>
    <property type="project" value="UniProtKB-UniRule"/>
</dbReference>
<feature type="transmembrane region" description="Helical" evidence="11">
    <location>
        <begin position="83"/>
        <end position="103"/>
    </location>
</feature>
<dbReference type="EMBL" id="CP002839">
    <property type="protein sequence ID" value="AEH36861.1"/>
    <property type="molecule type" value="Genomic_DNA"/>
</dbReference>
<dbReference type="GO" id="GO:0048472">
    <property type="term" value="F:threonine-phosphate decarboxylase activity"/>
    <property type="evidence" value="ECO:0007669"/>
    <property type="project" value="InterPro"/>
</dbReference>
<evidence type="ECO:0000256" key="2">
    <source>
        <dbReference type="ARBA" id="ARBA00004651"/>
    </source>
</evidence>
<dbReference type="UniPathway" id="UPA00148"/>
<evidence type="ECO:0000256" key="6">
    <source>
        <dbReference type="ARBA" id="ARBA00022475"/>
    </source>
</evidence>
<dbReference type="KEGG" id="hxa:Halxa_2236"/>
<evidence type="ECO:0000256" key="9">
    <source>
        <dbReference type="ARBA" id="ARBA00022989"/>
    </source>
</evidence>
<dbReference type="Proteomes" id="UP000006794">
    <property type="component" value="Chromosome"/>
</dbReference>
<reference evidence="12 13" key="1">
    <citation type="journal article" date="2012" name="Stand. Genomic Sci.">
        <title>Complete genome sequence of Halopiger xanaduensis type strain (SH-6(T)).</title>
        <authorList>
            <person name="Anderson I."/>
            <person name="Tindall B.J."/>
            <person name="Rohde M."/>
            <person name="Lucas S."/>
            <person name="Han J."/>
            <person name="Lapidus A."/>
            <person name="Cheng J.F."/>
            <person name="Goodwin L."/>
            <person name="Pitluck S."/>
            <person name="Peters L."/>
            <person name="Pati A."/>
            <person name="Mikhailova N."/>
            <person name="Pagani I."/>
            <person name="Teshima H."/>
            <person name="Han C."/>
            <person name="Tapia R."/>
            <person name="Land M."/>
            <person name="Woyke T."/>
            <person name="Klenk H.P."/>
            <person name="Kyrpides N."/>
            <person name="Ivanova N."/>
        </authorList>
    </citation>
    <scope>NUCLEOTIDE SEQUENCE [LARGE SCALE GENOMIC DNA]</scope>
    <source>
        <strain evidence="13">DSM 18323 / JCM 14033 / SH-6</strain>
    </source>
</reference>
<dbReference type="STRING" id="797210.Halxa_2236"/>
<evidence type="ECO:0000313" key="12">
    <source>
        <dbReference type="EMBL" id="AEH36861.1"/>
    </source>
</evidence>
<protein>
    <recommendedName>
        <fullName evidence="5 11">Probable cobalamin biosynthesis protein CobD</fullName>
    </recommendedName>
</protein>
<feature type="transmembrane region" description="Helical" evidence="11">
    <location>
        <begin position="157"/>
        <end position="182"/>
    </location>
</feature>
<evidence type="ECO:0000256" key="8">
    <source>
        <dbReference type="ARBA" id="ARBA00022692"/>
    </source>
</evidence>
<evidence type="ECO:0000256" key="7">
    <source>
        <dbReference type="ARBA" id="ARBA00022573"/>
    </source>
</evidence>
<sequence length="333" mass="34192">MIGLAFSLDLLIGEPPNAAHPVAWFGRLVDALDCDRGATTDTRTENADRRQRRAGFAIALFAPLLPAVAAAVLVIAATALAPLAGAVAAALVLFLSMSLRSLLELTDSVVAATAAADLETARERVRGLVGRETSTLSAAELRSAAVESAAENLADGLVATLVPFALLAPISPAAAAAAAAWVKGVNTLDSMLGYPDKPIGTASARLDDLVMWLPARLSAVAIAVAAVDPLALGRARRWARAPPSPNSGWPMATLACALDVRLRKPGVYDLNPERDLPTLADGERAVRVVGRGAAVAVLVAVALAVGADAAVADVAATPLEARLRLVVPEVTIR</sequence>
<organism evidence="12 13">
    <name type="scientific">Halopiger xanaduensis (strain DSM 18323 / JCM 14033 / SH-6)</name>
    <dbReference type="NCBI Taxonomy" id="797210"/>
    <lineage>
        <taxon>Archaea</taxon>
        <taxon>Methanobacteriati</taxon>
        <taxon>Methanobacteriota</taxon>
        <taxon>Stenosarchaea group</taxon>
        <taxon>Halobacteria</taxon>
        <taxon>Halobacteriales</taxon>
        <taxon>Natrialbaceae</taxon>
        <taxon>Halopiger</taxon>
    </lineage>
</organism>
<evidence type="ECO:0000313" key="13">
    <source>
        <dbReference type="Proteomes" id="UP000006794"/>
    </source>
</evidence>
<evidence type="ECO:0000256" key="3">
    <source>
        <dbReference type="ARBA" id="ARBA00004953"/>
    </source>
</evidence>
<dbReference type="eggNOG" id="arCOG04274">
    <property type="taxonomic scope" value="Archaea"/>
</dbReference>
<keyword evidence="8 11" id="KW-0812">Transmembrane</keyword>
<comment type="subcellular location">
    <subcellularLocation>
        <location evidence="2 11">Cell membrane</location>
        <topology evidence="2 11">Multi-pass membrane protein</topology>
    </subcellularLocation>
</comment>
<evidence type="ECO:0000256" key="10">
    <source>
        <dbReference type="ARBA" id="ARBA00023136"/>
    </source>
</evidence>
<keyword evidence="10 11" id="KW-0472">Membrane</keyword>
<keyword evidence="7 11" id="KW-0169">Cobalamin biosynthesis</keyword>
<feature type="transmembrane region" description="Helical" evidence="11">
    <location>
        <begin position="213"/>
        <end position="232"/>
    </location>
</feature>
<gene>
    <name evidence="11" type="primary">cobD</name>
    <name evidence="12" type="ordered locus">Halxa_2236</name>
</gene>
<dbReference type="GO" id="GO:0005886">
    <property type="term" value="C:plasma membrane"/>
    <property type="evidence" value="ECO:0007669"/>
    <property type="project" value="UniProtKB-SubCell"/>
</dbReference>
<dbReference type="GO" id="GO:0015420">
    <property type="term" value="F:ABC-type vitamin B12 transporter activity"/>
    <property type="evidence" value="ECO:0007669"/>
    <property type="project" value="UniProtKB-UniRule"/>
</dbReference>
<comment type="similarity">
    <text evidence="4 11">Belongs to the CobD/CbiB family.</text>
</comment>
<dbReference type="InterPro" id="IPR004485">
    <property type="entry name" value="Cobalamin_biosynth_CobD/CbiB"/>
</dbReference>
<dbReference type="PANTHER" id="PTHR34308:SF1">
    <property type="entry name" value="COBALAMIN BIOSYNTHESIS PROTEIN CBIB"/>
    <property type="match status" value="1"/>
</dbReference>
<dbReference type="HAMAP" id="MF_00024">
    <property type="entry name" value="CobD_CbiB"/>
    <property type="match status" value="1"/>
</dbReference>